<comment type="caution">
    <text evidence="2">The sequence shown here is derived from an EMBL/GenBank/DDBJ whole genome shotgun (WGS) entry which is preliminary data.</text>
</comment>
<reference evidence="2" key="1">
    <citation type="submission" date="2018-11" db="EMBL/GenBank/DDBJ databases">
        <authorList>
            <person name="Alioto T."/>
            <person name="Alioto T."/>
        </authorList>
    </citation>
    <scope>NUCLEOTIDE SEQUENCE</scope>
</reference>
<evidence type="ECO:0000313" key="3">
    <source>
        <dbReference type="Proteomes" id="UP000596742"/>
    </source>
</evidence>
<feature type="non-terminal residue" evidence="2">
    <location>
        <position position="1"/>
    </location>
</feature>
<name>A0A8B6E6M5_MYTGA</name>
<sequence>MTMSDENDKTWEKKAKHYESLANEYIDKFRELKKVIDRKTDRCRSCEKKQQHINRYRAEISELKADKEMLEKFKDKVMFSKEETSKLQEENAELKDNLKNLSKQLKEYEN</sequence>
<organism evidence="2 3">
    <name type="scientific">Mytilus galloprovincialis</name>
    <name type="common">Mediterranean mussel</name>
    <dbReference type="NCBI Taxonomy" id="29158"/>
    <lineage>
        <taxon>Eukaryota</taxon>
        <taxon>Metazoa</taxon>
        <taxon>Spiralia</taxon>
        <taxon>Lophotrochozoa</taxon>
        <taxon>Mollusca</taxon>
        <taxon>Bivalvia</taxon>
        <taxon>Autobranchia</taxon>
        <taxon>Pteriomorphia</taxon>
        <taxon>Mytilida</taxon>
        <taxon>Mytiloidea</taxon>
        <taxon>Mytilidae</taxon>
        <taxon>Mytilinae</taxon>
        <taxon>Mytilus</taxon>
    </lineage>
</organism>
<protein>
    <submittedName>
        <fullName evidence="2">Uncharacterized protein</fullName>
    </submittedName>
</protein>
<evidence type="ECO:0000313" key="2">
    <source>
        <dbReference type="EMBL" id="VDI30492.1"/>
    </source>
</evidence>
<keyword evidence="3" id="KW-1185">Reference proteome</keyword>
<gene>
    <name evidence="2" type="ORF">MGAL_10B077451</name>
</gene>
<keyword evidence="1" id="KW-0175">Coiled coil</keyword>
<dbReference type="EMBL" id="UYJE01004691">
    <property type="protein sequence ID" value="VDI30492.1"/>
    <property type="molecule type" value="Genomic_DNA"/>
</dbReference>
<accession>A0A8B6E6M5</accession>
<proteinExistence type="predicted"/>
<dbReference type="Proteomes" id="UP000596742">
    <property type="component" value="Unassembled WGS sequence"/>
</dbReference>
<evidence type="ECO:0000256" key="1">
    <source>
        <dbReference type="SAM" id="Coils"/>
    </source>
</evidence>
<feature type="coiled-coil region" evidence="1">
    <location>
        <begin position="46"/>
        <end position="107"/>
    </location>
</feature>
<dbReference type="AlphaFoldDB" id="A0A8B6E6M5"/>